<name>A0A939B3X7_9BACT</name>
<dbReference type="Gene3D" id="3.90.245.10">
    <property type="entry name" value="Ribonucleoside hydrolase-like"/>
    <property type="match status" value="1"/>
</dbReference>
<evidence type="ECO:0000259" key="2">
    <source>
        <dbReference type="Pfam" id="PF21027"/>
    </source>
</evidence>
<comment type="caution">
    <text evidence="3">The sequence shown here is derived from an EMBL/GenBank/DDBJ whole genome shotgun (WGS) entry which is preliminary data.</text>
</comment>
<dbReference type="RefSeq" id="WP_205108188.1">
    <property type="nucleotide sequence ID" value="NZ_JACJJL010000004.1"/>
</dbReference>
<evidence type="ECO:0000259" key="1">
    <source>
        <dbReference type="Pfam" id="PF07632"/>
    </source>
</evidence>
<gene>
    <name evidence="3" type="ORF">H6B30_03690</name>
</gene>
<dbReference type="InterPro" id="IPR048527">
    <property type="entry name" value="Sde182_C"/>
</dbReference>
<keyword evidence="4" id="KW-1185">Reference proteome</keyword>
<dbReference type="Pfam" id="PF07632">
    <property type="entry name" value="Sde182_NH-like"/>
    <property type="match status" value="1"/>
</dbReference>
<feature type="domain" description="Cellulose-binding Sde182 C-terminal" evidence="2">
    <location>
        <begin position="197"/>
        <end position="276"/>
    </location>
</feature>
<dbReference type="InterPro" id="IPR013783">
    <property type="entry name" value="Ig-like_fold"/>
</dbReference>
<proteinExistence type="predicted"/>
<dbReference type="AlphaFoldDB" id="A0A939B3X7"/>
<evidence type="ECO:0000313" key="4">
    <source>
        <dbReference type="Proteomes" id="UP000764045"/>
    </source>
</evidence>
<evidence type="ECO:0000313" key="3">
    <source>
        <dbReference type="EMBL" id="MBM6660864.1"/>
    </source>
</evidence>
<accession>A0A939B3X7</accession>
<dbReference type="Proteomes" id="UP000764045">
    <property type="component" value="Unassembled WGS sequence"/>
</dbReference>
<dbReference type="Pfam" id="PF21027">
    <property type="entry name" value="Sde0182_C"/>
    <property type="match status" value="1"/>
</dbReference>
<dbReference type="Gene3D" id="2.60.40.10">
    <property type="entry name" value="Immunoglobulins"/>
    <property type="match status" value="1"/>
</dbReference>
<organism evidence="3 4">
    <name type="scientific">Marseilla massiliensis</name>
    <dbReference type="NCBI Taxonomy" id="1841864"/>
    <lineage>
        <taxon>Bacteria</taxon>
        <taxon>Pseudomonadati</taxon>
        <taxon>Bacteroidota</taxon>
        <taxon>Bacteroidia</taxon>
        <taxon>Bacteroidales</taxon>
        <taxon>Prevotellaceae</taxon>
        <taxon>Marseilla</taxon>
    </lineage>
</organism>
<sequence>MRPHWERFGITTIISDQFDCMAYIWPKVLPADVKPFFGAEWMTGNIIEGHGPLCAAYENKNGAFNGEGDTPAFLHAIPNGLRSLESPSYGGWGGRYEPVRANVWMDIPPAGGYGHPDGQWGFANSWSKMMEHWAYPDLVAVRTAYFKPIWRWLKDVQNDFAARADWCVKGYAEANHHPVVSLVDTPADICARPGEALTLDATASADPDGDRRAFRWWHYAEAGTYRGQEISGGCVPKVGVVAPSDAKPGDTIHFVCTVTDDGTPALTRYARVVVTVR</sequence>
<feature type="domain" description="Cellulose-binding Sde182 nucleoside hydrolase-like" evidence="1">
    <location>
        <begin position="35"/>
        <end position="96"/>
    </location>
</feature>
<reference evidence="3 4" key="1">
    <citation type="journal article" date="2021" name="Sci. Rep.">
        <title>The distribution of antibiotic resistance genes in chicken gut microbiota commensals.</title>
        <authorList>
            <person name="Juricova H."/>
            <person name="Matiasovicova J."/>
            <person name="Kubasova T."/>
            <person name="Cejkova D."/>
            <person name="Rychlik I."/>
        </authorList>
    </citation>
    <scope>NUCLEOTIDE SEQUENCE [LARGE SCALE GENOMIC DNA]</scope>
    <source>
        <strain evidence="3 4">An819</strain>
    </source>
</reference>
<protein>
    <submittedName>
        <fullName evidence="3">DUF1593 domain-containing protein</fullName>
    </submittedName>
</protein>
<dbReference type="InterPro" id="IPR036452">
    <property type="entry name" value="Ribo_hydro-like"/>
</dbReference>
<dbReference type="EMBL" id="JACJJL010000004">
    <property type="protein sequence ID" value="MBM6660864.1"/>
    <property type="molecule type" value="Genomic_DNA"/>
</dbReference>
<dbReference type="InterPro" id="IPR011483">
    <property type="entry name" value="Sde182_NH-like"/>
</dbReference>
<dbReference type="GO" id="GO:0016799">
    <property type="term" value="F:hydrolase activity, hydrolyzing N-glycosyl compounds"/>
    <property type="evidence" value="ECO:0007669"/>
    <property type="project" value="InterPro"/>
</dbReference>